<dbReference type="EMBL" id="PDOF01000001">
    <property type="protein sequence ID" value="PYZ97610.1"/>
    <property type="molecule type" value="Genomic_DNA"/>
</dbReference>
<sequence>MEYSDKGRMTMHTQALTEQIIRLEREIQQKKNELAKLRRTQPQKEVENAAFLTPQKDRVTLAELFEDKNELILIHHMGRRCSYCSLWSDGFNGIYPHLKQKAAFAVATPDSPDTLDSLRAERGWTFPLVSDGDTPLRSDLGFQVDDLFYPGVSVFQKTSDGRIVHTNQAMFGPGDDFCSVWHLLDLLPGGRGDFDPARTKEEFRMTGNVAVQIREPENAARFYEHVLGMTPVQDKPDELVFQSGSTTFYMEKTEGDAVYFEFAAADAGKMKQRLVENGCEIEKTYSDTSMLVKDPYGLRFHLFEK</sequence>
<gene>
    <name evidence="3" type="ORF">CR205_03170</name>
</gene>
<dbReference type="Pfam" id="PF05988">
    <property type="entry name" value="DUF899"/>
    <property type="match status" value="1"/>
</dbReference>
<evidence type="ECO:0000313" key="3">
    <source>
        <dbReference type="EMBL" id="PYZ97610.1"/>
    </source>
</evidence>
<keyword evidence="1" id="KW-0175">Coiled coil</keyword>
<protein>
    <recommendedName>
        <fullName evidence="2">VOC domain-containing protein</fullName>
    </recommendedName>
</protein>
<dbReference type="Gene3D" id="3.10.180.10">
    <property type="entry name" value="2,3-Dihydroxybiphenyl 1,2-Dioxygenase, domain 1"/>
    <property type="match status" value="1"/>
</dbReference>
<accession>A0A2W0HC83</accession>
<reference evidence="3 4" key="1">
    <citation type="submission" date="2017-10" db="EMBL/GenBank/DDBJ databases">
        <title>Bacillus sp. nov., a halophilic bacterium isolated from a Yangshapao Lake.</title>
        <authorList>
            <person name="Wang H."/>
        </authorList>
    </citation>
    <scope>NUCLEOTIDE SEQUENCE [LARGE SCALE GENOMIC DNA]</scope>
    <source>
        <strain evidence="3 4">YSP-3</strain>
    </source>
</reference>
<dbReference type="InterPro" id="IPR029068">
    <property type="entry name" value="Glyas_Bleomycin-R_OHBP_Dase"/>
</dbReference>
<evidence type="ECO:0000256" key="1">
    <source>
        <dbReference type="SAM" id="Coils"/>
    </source>
</evidence>
<organism evidence="3 4">
    <name type="scientific">Alteribacter lacisalsi</name>
    <dbReference type="NCBI Taxonomy" id="2045244"/>
    <lineage>
        <taxon>Bacteria</taxon>
        <taxon>Bacillati</taxon>
        <taxon>Bacillota</taxon>
        <taxon>Bacilli</taxon>
        <taxon>Bacillales</taxon>
        <taxon>Bacillaceae</taxon>
        <taxon>Alteribacter</taxon>
    </lineage>
</organism>
<evidence type="ECO:0000259" key="2">
    <source>
        <dbReference type="PROSITE" id="PS51819"/>
    </source>
</evidence>
<dbReference type="Gene3D" id="3.40.30.10">
    <property type="entry name" value="Glutaredoxin"/>
    <property type="match status" value="1"/>
</dbReference>
<dbReference type="InterPro" id="IPR010296">
    <property type="entry name" value="DUF899_thioredox"/>
</dbReference>
<feature type="coiled-coil region" evidence="1">
    <location>
        <begin position="13"/>
        <end position="47"/>
    </location>
</feature>
<comment type="caution">
    <text evidence="3">The sequence shown here is derived from an EMBL/GenBank/DDBJ whole genome shotgun (WGS) entry which is preliminary data.</text>
</comment>
<feature type="domain" description="VOC" evidence="2">
    <location>
        <begin position="205"/>
        <end position="305"/>
    </location>
</feature>
<dbReference type="InterPro" id="IPR037523">
    <property type="entry name" value="VOC_core"/>
</dbReference>
<name>A0A2W0HC83_9BACI</name>
<dbReference type="InterPro" id="IPR036249">
    <property type="entry name" value="Thioredoxin-like_sf"/>
</dbReference>
<dbReference type="Pfam" id="PF00903">
    <property type="entry name" value="Glyoxalase"/>
    <property type="match status" value="1"/>
</dbReference>
<dbReference type="AlphaFoldDB" id="A0A2W0HC83"/>
<keyword evidence="4" id="KW-1185">Reference proteome</keyword>
<dbReference type="CDD" id="cd06587">
    <property type="entry name" value="VOC"/>
    <property type="match status" value="1"/>
</dbReference>
<proteinExistence type="predicted"/>
<dbReference type="SUPFAM" id="SSF52833">
    <property type="entry name" value="Thioredoxin-like"/>
    <property type="match status" value="1"/>
</dbReference>
<dbReference type="PROSITE" id="PS51819">
    <property type="entry name" value="VOC"/>
    <property type="match status" value="1"/>
</dbReference>
<dbReference type="SUPFAM" id="SSF54593">
    <property type="entry name" value="Glyoxalase/Bleomycin resistance protein/Dihydroxybiphenyl dioxygenase"/>
    <property type="match status" value="1"/>
</dbReference>
<dbReference type="InterPro" id="IPR004360">
    <property type="entry name" value="Glyas_Fos-R_dOase_dom"/>
</dbReference>
<dbReference type="Proteomes" id="UP000248066">
    <property type="component" value="Unassembled WGS sequence"/>
</dbReference>
<evidence type="ECO:0000313" key="4">
    <source>
        <dbReference type="Proteomes" id="UP000248066"/>
    </source>
</evidence>